<protein>
    <submittedName>
        <fullName evidence="1">Uncharacterized protein</fullName>
    </submittedName>
</protein>
<name>A0A9X4JDB4_ACTEU</name>
<evidence type="ECO:0000313" key="2">
    <source>
        <dbReference type="Proteomes" id="UP001142444"/>
    </source>
</evidence>
<reference evidence="1" key="1">
    <citation type="submission" date="2022-11" db="EMBL/GenBank/DDBJ databases">
        <authorList>
            <person name="Kamali M."/>
            <person name="Peak L."/>
            <person name="Go Y.Y."/>
            <person name="Balasuriya U.B.R."/>
            <person name="Carossino M."/>
        </authorList>
    </citation>
    <scope>NUCLEOTIDE SEQUENCE</scope>
    <source>
        <strain evidence="1">4524</strain>
    </source>
</reference>
<keyword evidence="2" id="KW-1185">Reference proteome</keyword>
<feature type="non-terminal residue" evidence="1">
    <location>
        <position position="1"/>
    </location>
</feature>
<reference evidence="1" key="2">
    <citation type="journal article" date="2023" name="Pathogens">
        <title>Pathological Features and Genomic Characterization of an Actinobacillus equuli subsp. equuli Bearing Unique Virulence-Associated Genes from an Adult Horse with Pleuropneumonia.</title>
        <authorList>
            <person name="Kamali M."/>
            <person name="Carossino M."/>
            <person name="Del Piero F."/>
            <person name="Peak L."/>
            <person name="Mitchell M.S."/>
            <person name="Willette J."/>
            <person name="Baker R."/>
            <person name="Li F."/>
            <person name="Kenez A."/>
            <person name="Balasuriya U.B.R."/>
            <person name="Go Y.Y."/>
        </authorList>
    </citation>
    <scope>NUCLEOTIDE SEQUENCE</scope>
    <source>
        <strain evidence="1">4524</strain>
    </source>
</reference>
<organism evidence="1 2">
    <name type="scientific">Actinobacillus equuli subsp. equuli</name>
    <dbReference type="NCBI Taxonomy" id="202947"/>
    <lineage>
        <taxon>Bacteria</taxon>
        <taxon>Pseudomonadati</taxon>
        <taxon>Pseudomonadota</taxon>
        <taxon>Gammaproteobacteria</taxon>
        <taxon>Pasteurellales</taxon>
        <taxon>Pasteurellaceae</taxon>
        <taxon>Actinobacillus</taxon>
    </lineage>
</organism>
<dbReference type="Proteomes" id="UP001142444">
    <property type="component" value="Unassembled WGS sequence"/>
</dbReference>
<comment type="caution">
    <text evidence="1">The sequence shown here is derived from an EMBL/GenBank/DDBJ whole genome shotgun (WGS) entry which is preliminary data.</text>
</comment>
<proteinExistence type="predicted"/>
<sequence>NSEVKRSNADGSVGLPHVRVGHRQIAFRDPVVSDNHGVFAFLQRTTLLFYLQPQSQSQPHFYLYSASPFFFPFC</sequence>
<dbReference type="AlphaFoldDB" id="A0A9X4JDB4"/>
<evidence type="ECO:0000313" key="1">
    <source>
        <dbReference type="EMBL" id="MDE8035667.1"/>
    </source>
</evidence>
<accession>A0A9X4JDB4</accession>
<dbReference type="EMBL" id="JAPHVQ010000014">
    <property type="protein sequence ID" value="MDE8035667.1"/>
    <property type="molecule type" value="Genomic_DNA"/>
</dbReference>
<gene>
    <name evidence="1" type="ORF">OQ257_10925</name>
</gene>